<dbReference type="Proteomes" id="UP001432166">
    <property type="component" value="Chromosome"/>
</dbReference>
<reference evidence="2" key="1">
    <citation type="submission" date="2022-10" db="EMBL/GenBank/DDBJ databases">
        <title>The complete genomes of actinobacterial strains from the NBC collection.</title>
        <authorList>
            <person name="Joergensen T.S."/>
            <person name="Alvarez Arevalo M."/>
            <person name="Sterndorff E.B."/>
            <person name="Faurdal D."/>
            <person name="Vuksanovic O."/>
            <person name="Mourched A.-S."/>
            <person name="Charusanti P."/>
            <person name="Shaw S."/>
            <person name="Blin K."/>
            <person name="Weber T."/>
        </authorList>
    </citation>
    <scope>NUCLEOTIDE SEQUENCE</scope>
    <source>
        <strain evidence="2">NBC_00189</strain>
    </source>
</reference>
<proteinExistence type="predicted"/>
<feature type="domain" description="HTH cro/C1-type" evidence="1">
    <location>
        <begin position="18"/>
        <end position="73"/>
    </location>
</feature>
<evidence type="ECO:0000259" key="1">
    <source>
        <dbReference type="PROSITE" id="PS50943"/>
    </source>
</evidence>
<organism evidence="2 3">
    <name type="scientific">Streptomyces tauricus</name>
    <dbReference type="NCBI Taxonomy" id="68274"/>
    <lineage>
        <taxon>Bacteria</taxon>
        <taxon>Bacillati</taxon>
        <taxon>Actinomycetota</taxon>
        <taxon>Actinomycetes</taxon>
        <taxon>Kitasatosporales</taxon>
        <taxon>Streptomycetaceae</taxon>
        <taxon>Streptomyces</taxon>
        <taxon>Streptomyces aurantiacus group</taxon>
    </lineage>
</organism>
<dbReference type="Pfam" id="PF13560">
    <property type="entry name" value="HTH_31"/>
    <property type="match status" value="1"/>
</dbReference>
<evidence type="ECO:0000313" key="3">
    <source>
        <dbReference type="Proteomes" id="UP001432166"/>
    </source>
</evidence>
<dbReference type="InterPro" id="IPR001387">
    <property type="entry name" value="Cro/C1-type_HTH"/>
</dbReference>
<protein>
    <submittedName>
        <fullName evidence="2">Helix-turn-helix transcriptional regulator</fullName>
    </submittedName>
</protein>
<dbReference type="PROSITE" id="PS50943">
    <property type="entry name" value="HTH_CROC1"/>
    <property type="match status" value="1"/>
</dbReference>
<keyword evidence="3" id="KW-1185">Reference proteome</keyword>
<dbReference type="SUPFAM" id="SSF47413">
    <property type="entry name" value="lambda repressor-like DNA-binding domains"/>
    <property type="match status" value="1"/>
</dbReference>
<dbReference type="EMBL" id="CP108133">
    <property type="protein sequence ID" value="WTP50030.1"/>
    <property type="molecule type" value="Genomic_DNA"/>
</dbReference>
<sequence length="286" mass="31804">MAPSVDPSLNRRKLRIALRQAREDAGYTQREAAERVEWSQSKLIRVETGAVSISVSDLRALAHVYEITDPAAVAELEEAARGSKGPSWWSGYHDVLSPQFAQYLGYETAAVRLHTYNPIVVPGHLQTRDYAKALLAPRGLDDDRVNRVVELRMERQSRMFEAAERLSSVFILDEAAVRREIGGKEVLAGQLQQLLDFGARSDVTILVLPFTAGAHYSTLGSFVLLGFTDDKDLLYLEHAAGSMTGGEDVELLKRYQKCYQDIRERALDESESLGLIDRIKQGLGVG</sequence>
<dbReference type="SMART" id="SM00530">
    <property type="entry name" value="HTH_XRE"/>
    <property type="match status" value="1"/>
</dbReference>
<dbReference type="Gene3D" id="1.10.260.40">
    <property type="entry name" value="lambda repressor-like DNA-binding domains"/>
    <property type="match status" value="1"/>
</dbReference>
<dbReference type="RefSeq" id="WP_328937830.1">
    <property type="nucleotide sequence ID" value="NZ_CP108133.1"/>
</dbReference>
<gene>
    <name evidence="2" type="ORF">OG288_17955</name>
</gene>
<dbReference type="InterPro" id="IPR043917">
    <property type="entry name" value="DUF5753"/>
</dbReference>
<evidence type="ECO:0000313" key="2">
    <source>
        <dbReference type="EMBL" id="WTP50030.1"/>
    </source>
</evidence>
<dbReference type="CDD" id="cd00093">
    <property type="entry name" value="HTH_XRE"/>
    <property type="match status" value="1"/>
</dbReference>
<accession>A0ABZ1JEU3</accession>
<dbReference type="InterPro" id="IPR010982">
    <property type="entry name" value="Lambda_DNA-bd_dom_sf"/>
</dbReference>
<dbReference type="Pfam" id="PF19054">
    <property type="entry name" value="DUF5753"/>
    <property type="match status" value="1"/>
</dbReference>
<name>A0ABZ1JEU3_9ACTN</name>